<evidence type="ECO:0000313" key="2">
    <source>
        <dbReference type="EMBL" id="VAW22518.1"/>
    </source>
</evidence>
<feature type="transmembrane region" description="Helical" evidence="1">
    <location>
        <begin position="9"/>
        <end position="29"/>
    </location>
</feature>
<keyword evidence="1" id="KW-0812">Transmembrane</keyword>
<name>A0A3B0TWU7_9ZZZZ</name>
<keyword evidence="1" id="KW-0472">Membrane</keyword>
<protein>
    <submittedName>
        <fullName evidence="2">Uncharacterized protein</fullName>
    </submittedName>
</protein>
<proteinExistence type="predicted"/>
<reference evidence="2" key="1">
    <citation type="submission" date="2018-06" db="EMBL/GenBank/DDBJ databases">
        <authorList>
            <person name="Zhirakovskaya E."/>
        </authorList>
    </citation>
    <scope>NUCLEOTIDE SEQUENCE</scope>
</reference>
<evidence type="ECO:0000256" key="1">
    <source>
        <dbReference type="SAM" id="Phobius"/>
    </source>
</evidence>
<accession>A0A3B0TWU7</accession>
<feature type="transmembrane region" description="Helical" evidence="1">
    <location>
        <begin position="35"/>
        <end position="57"/>
    </location>
</feature>
<keyword evidence="1" id="KW-1133">Transmembrane helix</keyword>
<dbReference type="EMBL" id="UOER01000142">
    <property type="protein sequence ID" value="VAW22518.1"/>
    <property type="molecule type" value="Genomic_DNA"/>
</dbReference>
<gene>
    <name evidence="2" type="ORF">MNBD_BACTEROID04-693</name>
</gene>
<dbReference type="AlphaFoldDB" id="A0A3B0TWU7"/>
<sequence length="66" mass="7545">MNSKKINKIFITISIILISIIIFIAFLYVKMSNEKFVPLFAGVLFAFIPAVIINAIWNNKSQKKDI</sequence>
<organism evidence="2">
    <name type="scientific">hydrothermal vent metagenome</name>
    <dbReference type="NCBI Taxonomy" id="652676"/>
    <lineage>
        <taxon>unclassified sequences</taxon>
        <taxon>metagenomes</taxon>
        <taxon>ecological metagenomes</taxon>
    </lineage>
</organism>